<dbReference type="PANTHER" id="PTHR30607:SF2">
    <property type="entry name" value="POTASSIUM-TRANSPORTING ATPASE POTASSIUM-BINDING SUBUNIT"/>
    <property type="match status" value="1"/>
</dbReference>
<feature type="transmembrane region" description="Helical" evidence="9">
    <location>
        <begin position="535"/>
        <end position="559"/>
    </location>
</feature>
<keyword evidence="5 9" id="KW-0630">Potassium</keyword>
<dbReference type="InterPro" id="IPR023298">
    <property type="entry name" value="ATPase_P-typ_TM_dom_sf"/>
</dbReference>
<dbReference type="InterPro" id="IPR004623">
    <property type="entry name" value="KdpA"/>
</dbReference>
<keyword evidence="2 9" id="KW-1003">Cell membrane</keyword>
<comment type="similarity">
    <text evidence="9">Belongs to the KdpA family.</text>
</comment>
<feature type="transmembrane region" description="Helical" evidence="9">
    <location>
        <begin position="177"/>
        <end position="194"/>
    </location>
</feature>
<feature type="transmembrane region" description="Helical" evidence="9">
    <location>
        <begin position="293"/>
        <end position="312"/>
    </location>
</feature>
<evidence type="ECO:0000256" key="5">
    <source>
        <dbReference type="ARBA" id="ARBA00022958"/>
    </source>
</evidence>
<dbReference type="HAMAP" id="MF_00275">
    <property type="entry name" value="KdpA"/>
    <property type="match status" value="1"/>
</dbReference>
<dbReference type="NCBIfam" id="TIGR00680">
    <property type="entry name" value="kdpA"/>
    <property type="match status" value="1"/>
</dbReference>
<evidence type="ECO:0000256" key="3">
    <source>
        <dbReference type="ARBA" id="ARBA00022538"/>
    </source>
</evidence>
<keyword evidence="6 9" id="KW-1133">Transmembrane helix</keyword>
<accession>A0ABY3PIB1</accession>
<feature type="transmembrane region" description="Helical" evidence="9">
    <location>
        <begin position="366"/>
        <end position="384"/>
    </location>
</feature>
<feature type="transmembrane region" description="Helical" evidence="9">
    <location>
        <begin position="339"/>
        <end position="359"/>
    </location>
</feature>
<dbReference type="RefSeq" id="WP_230840418.1">
    <property type="nucleotide sequence ID" value="NZ_CP063845.1"/>
</dbReference>
<comment type="subcellular location">
    <subcellularLocation>
        <location evidence="9">Cell membrane</location>
        <topology evidence="9">Multi-pass membrane protein</topology>
    </subcellularLocation>
</comment>
<evidence type="ECO:0000256" key="9">
    <source>
        <dbReference type="HAMAP-Rule" id="MF_00275"/>
    </source>
</evidence>
<evidence type="ECO:0000313" key="11">
    <source>
        <dbReference type="Proteomes" id="UP001054846"/>
    </source>
</evidence>
<comment type="subunit">
    <text evidence="9">The system is composed of three essential subunits: KdpA, KdpB and KdpC.</text>
</comment>
<keyword evidence="3 9" id="KW-0633">Potassium transport</keyword>
<evidence type="ECO:0000256" key="2">
    <source>
        <dbReference type="ARBA" id="ARBA00022475"/>
    </source>
</evidence>
<keyword evidence="7 9" id="KW-0406">Ion transport</keyword>
<keyword evidence="8 9" id="KW-0472">Membrane</keyword>
<dbReference type="PANTHER" id="PTHR30607">
    <property type="entry name" value="POTASSIUM-TRANSPORTING ATPASE A CHAIN"/>
    <property type="match status" value="1"/>
</dbReference>
<dbReference type="SUPFAM" id="SSF81665">
    <property type="entry name" value="Calcium ATPase, transmembrane domain M"/>
    <property type="match status" value="1"/>
</dbReference>
<protein>
    <recommendedName>
        <fullName evidence="9">Potassium-transporting ATPase potassium-binding subunit</fullName>
    </recommendedName>
    <alternativeName>
        <fullName evidence="9">ATP phosphohydrolase [potassium-transporting] A chain</fullName>
    </alternativeName>
    <alternativeName>
        <fullName evidence="9">Potassium-binding and translocating subunit A</fullName>
    </alternativeName>
    <alternativeName>
        <fullName evidence="9">Potassium-translocating ATPase A chain</fullName>
    </alternativeName>
</protein>
<dbReference type="PIRSF" id="PIRSF001294">
    <property type="entry name" value="K_ATPaseA"/>
    <property type="match status" value="1"/>
</dbReference>
<feature type="transmembrane region" description="Helical" evidence="9">
    <location>
        <begin position="136"/>
        <end position="156"/>
    </location>
</feature>
<comment type="function">
    <text evidence="9">Part of the high-affinity ATP-driven potassium transport (or Kdp) system, which catalyzes the hydrolysis of ATP coupled with the electrogenic transport of potassium into the cytoplasm. This subunit binds the extracellular potassium ions and delivers the ions to the membrane domain of KdpB through an intramembrane tunnel.</text>
</comment>
<keyword evidence="11" id="KW-1185">Reference proteome</keyword>
<evidence type="ECO:0000256" key="7">
    <source>
        <dbReference type="ARBA" id="ARBA00023065"/>
    </source>
</evidence>
<sequence>MSEGLLQIGATLVLMVAIVPFFGAYMARVFQGQSTWLDAVFVPLEGWVYRLGGVEPERQMDWWEYARAVLVSNIAMFVPVFAVLLLQGGLPLNPNNIPGMSWDLALHTAISFLTNTNQQHYSGETGLSHLAHMVGIQYLMFTSAATGLSVGIAFIRGVLGKPLGNFYVDLTRSISRVLMPVASAFAVVLLSQGVPQSLSGITEARLVDPYQTTTDGKTETVTTQKLVTGPFASMESIKELGENGGGSYGINSAHPYENPNPLTNTLEILLLLAVPTSLIYTFGVMAGNKKQGWVLFGVIFLLFAGLTGTAAVSEYFGNPALNALLGSANPNFEGQEVRFGWAQSALFATATTATMTGAVNAMHDSLTPLAGGVALFNMCLQVIWGGQGTGIAYILVFLIIAVFLTGLMVGRTPEIFSRKIEKREVALAGIIFLVHPIIILIPTALAVGIPGIAANSNPLYHGLSQVLYEYASAAANNGSGFEGLGDNTLWWNLSTSVVLLAGRYLPIVALLALAGGLQRKVPVPETPGTLRTDTVLFGTVTAGTIVILGALTFFPALALGPIAEYFANLAGKTF</sequence>
<feature type="transmembrane region" description="Helical" evidence="9">
    <location>
        <begin position="6"/>
        <end position="27"/>
    </location>
</feature>
<feature type="transmembrane region" description="Helical" evidence="9">
    <location>
        <begin position="390"/>
        <end position="409"/>
    </location>
</feature>
<keyword evidence="4 9" id="KW-0812">Transmembrane</keyword>
<reference evidence="10 11" key="1">
    <citation type="journal article" date="2021" name="Genome Biol. Evol.">
        <title>Complete Genome Sequencing of a Novel Gloeobacter Species from a Waterfall Cave in Mexico.</title>
        <authorList>
            <person name="Saw J.H."/>
            <person name="Cardona T."/>
            <person name="Montejano G."/>
        </authorList>
    </citation>
    <scope>NUCLEOTIDE SEQUENCE [LARGE SCALE GENOMIC DNA]</scope>
    <source>
        <strain evidence="10">MG652769</strain>
    </source>
</reference>
<dbReference type="Proteomes" id="UP001054846">
    <property type="component" value="Chromosome"/>
</dbReference>
<dbReference type="EMBL" id="CP063845">
    <property type="protein sequence ID" value="UFP93416.1"/>
    <property type="molecule type" value="Genomic_DNA"/>
</dbReference>
<proteinExistence type="inferred from homology"/>
<dbReference type="Pfam" id="PF03814">
    <property type="entry name" value="KdpA"/>
    <property type="match status" value="1"/>
</dbReference>
<feature type="transmembrane region" description="Helical" evidence="9">
    <location>
        <begin position="68"/>
        <end position="90"/>
    </location>
</feature>
<feature type="transmembrane region" description="Helical" evidence="9">
    <location>
        <begin position="489"/>
        <end position="514"/>
    </location>
</feature>
<evidence type="ECO:0000256" key="6">
    <source>
        <dbReference type="ARBA" id="ARBA00022989"/>
    </source>
</evidence>
<evidence type="ECO:0000256" key="4">
    <source>
        <dbReference type="ARBA" id="ARBA00022692"/>
    </source>
</evidence>
<keyword evidence="1 9" id="KW-0813">Transport</keyword>
<feature type="transmembrane region" description="Helical" evidence="9">
    <location>
        <begin position="268"/>
        <end position="286"/>
    </location>
</feature>
<evidence type="ECO:0000256" key="1">
    <source>
        <dbReference type="ARBA" id="ARBA00022448"/>
    </source>
</evidence>
<evidence type="ECO:0000313" key="10">
    <source>
        <dbReference type="EMBL" id="UFP93416.1"/>
    </source>
</evidence>
<organism evidence="10 11">
    <name type="scientific">Gloeobacter morelensis MG652769</name>
    <dbReference type="NCBI Taxonomy" id="2781736"/>
    <lineage>
        <taxon>Bacteria</taxon>
        <taxon>Bacillati</taxon>
        <taxon>Cyanobacteriota</taxon>
        <taxon>Cyanophyceae</taxon>
        <taxon>Gloeobacterales</taxon>
        <taxon>Gloeobacteraceae</taxon>
        <taxon>Gloeobacter</taxon>
        <taxon>Gloeobacter morelensis</taxon>
    </lineage>
</organism>
<evidence type="ECO:0000256" key="8">
    <source>
        <dbReference type="ARBA" id="ARBA00023136"/>
    </source>
</evidence>
<gene>
    <name evidence="9 10" type="primary">kdpA</name>
    <name evidence="10" type="ORF">ISF26_16655</name>
</gene>
<feature type="transmembrane region" description="Helical" evidence="9">
    <location>
        <begin position="430"/>
        <end position="453"/>
    </location>
</feature>
<name>A0ABY3PIB1_9CYAN</name>